<evidence type="ECO:0000256" key="10">
    <source>
        <dbReference type="ARBA" id="ARBA00022989"/>
    </source>
</evidence>
<organism evidence="15 16">
    <name type="scientific">Devosia enhydra</name>
    <dbReference type="NCBI Taxonomy" id="665118"/>
    <lineage>
        <taxon>Bacteria</taxon>
        <taxon>Pseudomonadati</taxon>
        <taxon>Pseudomonadota</taxon>
        <taxon>Alphaproteobacteria</taxon>
        <taxon>Hyphomicrobiales</taxon>
        <taxon>Devosiaceae</taxon>
        <taxon>Devosia</taxon>
    </lineage>
</organism>
<evidence type="ECO:0000256" key="2">
    <source>
        <dbReference type="ARBA" id="ARBA00004141"/>
    </source>
</evidence>
<feature type="transmembrane region" description="Helical" evidence="13">
    <location>
        <begin position="99"/>
        <end position="120"/>
    </location>
</feature>
<keyword evidence="4" id="KW-0597">Phosphoprotein</keyword>
<evidence type="ECO:0000256" key="13">
    <source>
        <dbReference type="SAM" id="Phobius"/>
    </source>
</evidence>
<feature type="domain" description="Histidine kinase/HSP90-like ATPase" evidence="14">
    <location>
        <begin position="241"/>
        <end position="339"/>
    </location>
</feature>
<keyword evidence="7" id="KW-0547">Nucleotide-binding</keyword>
<evidence type="ECO:0000256" key="8">
    <source>
        <dbReference type="ARBA" id="ARBA00022777"/>
    </source>
</evidence>
<evidence type="ECO:0000256" key="5">
    <source>
        <dbReference type="ARBA" id="ARBA00022679"/>
    </source>
</evidence>
<dbReference type="InterPro" id="IPR036890">
    <property type="entry name" value="HATPase_C_sf"/>
</dbReference>
<dbReference type="AlphaFoldDB" id="A0A1K2I222"/>
<evidence type="ECO:0000256" key="11">
    <source>
        <dbReference type="ARBA" id="ARBA00023012"/>
    </source>
</evidence>
<dbReference type="Gene3D" id="3.30.565.10">
    <property type="entry name" value="Histidine kinase-like ATPase, C-terminal domain"/>
    <property type="match status" value="1"/>
</dbReference>
<keyword evidence="10 13" id="KW-1133">Transmembrane helix</keyword>
<keyword evidence="8 15" id="KW-0418">Kinase</keyword>
<dbReference type="GO" id="GO:0016020">
    <property type="term" value="C:membrane"/>
    <property type="evidence" value="ECO:0007669"/>
    <property type="project" value="UniProtKB-SubCell"/>
</dbReference>
<dbReference type="GO" id="GO:0000160">
    <property type="term" value="P:phosphorelay signal transduction system"/>
    <property type="evidence" value="ECO:0007669"/>
    <property type="project" value="UniProtKB-KW"/>
</dbReference>
<dbReference type="EC" id="2.7.13.3" evidence="3"/>
<dbReference type="PANTHER" id="PTHR41523">
    <property type="entry name" value="TWO-COMPONENT SYSTEM SENSOR PROTEIN"/>
    <property type="match status" value="1"/>
</dbReference>
<evidence type="ECO:0000313" key="15">
    <source>
        <dbReference type="EMBL" id="SFZ86267.1"/>
    </source>
</evidence>
<protein>
    <recommendedName>
        <fullName evidence="3">histidine kinase</fullName>
        <ecNumber evidence="3">2.7.13.3</ecNumber>
    </recommendedName>
</protein>
<dbReference type="InterPro" id="IPR011495">
    <property type="entry name" value="Sig_transdc_His_kin_sub2_dim/P"/>
</dbReference>
<evidence type="ECO:0000313" key="16">
    <source>
        <dbReference type="Proteomes" id="UP000183447"/>
    </source>
</evidence>
<evidence type="ECO:0000256" key="4">
    <source>
        <dbReference type="ARBA" id="ARBA00022553"/>
    </source>
</evidence>
<evidence type="ECO:0000259" key="14">
    <source>
        <dbReference type="SMART" id="SM00387"/>
    </source>
</evidence>
<keyword evidence="6 13" id="KW-0812">Transmembrane</keyword>
<dbReference type="Proteomes" id="UP000183447">
    <property type="component" value="Unassembled WGS sequence"/>
</dbReference>
<keyword evidence="12 13" id="KW-0472">Membrane</keyword>
<dbReference type="Gene3D" id="1.20.120.620">
    <property type="entry name" value="Backbone structure of the membrane domain of e. Coli histidine kinase receptor kdpd"/>
    <property type="match status" value="1"/>
</dbReference>
<comment type="subcellular location">
    <subcellularLocation>
        <location evidence="2">Membrane</location>
        <topology evidence="2">Multi-pass membrane protein</topology>
    </subcellularLocation>
</comment>
<dbReference type="InterPro" id="IPR025201">
    <property type="entry name" value="KdpD_TM"/>
</dbReference>
<proteinExistence type="predicted"/>
<accession>A0A1K2I222</accession>
<gene>
    <name evidence="15" type="ORF">SAMN02983003_3445</name>
</gene>
<keyword evidence="16" id="KW-1185">Reference proteome</keyword>
<feature type="transmembrane region" description="Helical" evidence="13">
    <location>
        <begin position="23"/>
        <end position="46"/>
    </location>
</feature>
<feature type="transmembrane region" description="Helical" evidence="13">
    <location>
        <begin position="58"/>
        <end position="87"/>
    </location>
</feature>
<dbReference type="InterPro" id="IPR038318">
    <property type="entry name" value="KdpD_sf"/>
</dbReference>
<dbReference type="Pfam" id="PF13493">
    <property type="entry name" value="DUF4118"/>
    <property type="match status" value="1"/>
</dbReference>
<dbReference type="SUPFAM" id="SSF55874">
    <property type="entry name" value="ATPase domain of HSP90 chaperone/DNA topoisomerase II/histidine kinase"/>
    <property type="match status" value="1"/>
</dbReference>
<dbReference type="SMART" id="SM00387">
    <property type="entry name" value="HATPase_c"/>
    <property type="match status" value="1"/>
</dbReference>
<dbReference type="PANTHER" id="PTHR41523:SF8">
    <property type="entry name" value="ETHYLENE RESPONSE SENSOR PROTEIN"/>
    <property type="match status" value="1"/>
</dbReference>
<reference evidence="15 16" key="1">
    <citation type="submission" date="2016-11" db="EMBL/GenBank/DDBJ databases">
        <authorList>
            <person name="Jaros S."/>
            <person name="Januszkiewicz K."/>
            <person name="Wedrychowicz H."/>
        </authorList>
    </citation>
    <scope>NUCLEOTIDE SEQUENCE [LARGE SCALE GENOMIC DNA]</scope>
    <source>
        <strain evidence="15 16">ATCC 23634</strain>
    </source>
</reference>
<keyword evidence="5" id="KW-0808">Transferase</keyword>
<evidence type="ECO:0000256" key="9">
    <source>
        <dbReference type="ARBA" id="ARBA00022840"/>
    </source>
</evidence>
<evidence type="ECO:0000256" key="3">
    <source>
        <dbReference type="ARBA" id="ARBA00012438"/>
    </source>
</evidence>
<keyword evidence="11" id="KW-0902">Two-component regulatory system</keyword>
<comment type="catalytic activity">
    <reaction evidence="1">
        <text>ATP + protein L-histidine = ADP + protein N-phospho-L-histidine.</text>
        <dbReference type="EC" id="2.7.13.3"/>
    </reaction>
</comment>
<dbReference type="EMBL" id="FPKU01000003">
    <property type="protein sequence ID" value="SFZ86267.1"/>
    <property type="molecule type" value="Genomic_DNA"/>
</dbReference>
<dbReference type="GO" id="GO:0004673">
    <property type="term" value="F:protein histidine kinase activity"/>
    <property type="evidence" value="ECO:0007669"/>
    <property type="project" value="UniProtKB-EC"/>
</dbReference>
<dbReference type="Pfam" id="PF07568">
    <property type="entry name" value="HisKA_2"/>
    <property type="match status" value="1"/>
</dbReference>
<dbReference type="RefSeq" id="WP_072345717.1">
    <property type="nucleotide sequence ID" value="NZ_FPKU01000003.1"/>
</dbReference>
<evidence type="ECO:0000256" key="7">
    <source>
        <dbReference type="ARBA" id="ARBA00022741"/>
    </source>
</evidence>
<sequence>MDTGPVSSRLFGAAADLRQRPRLGYAIAVSAFLIALLTRFGVNAFLPSGFPYLTFFPAVLLTAFFCGTGPGLLAALLSVAAAWYWFIPPLDSFALDVQSGVAVLFFVAILSADLLILHIMHSALADLRREQARSRDLLEQQKTLFAELQHRTANNMAFISALLSMHKRKAKDQPEVVAAFESASGRLDTMARVHRRLYDPTSMDMPVQTYLRELLADVIGSSGREGVDIVVDCEVAHLDVNRLTTVSLIVSELAVNAAKHAFDGRGGRLEVSLLRSPDGGTYTLRVRDDGPGFPDGFDPSTSDRLGFRVLNSFARSLNGQMAFRTDGGAVTEITFPAKA</sequence>
<evidence type="ECO:0000256" key="1">
    <source>
        <dbReference type="ARBA" id="ARBA00000085"/>
    </source>
</evidence>
<name>A0A1K2I222_9HYPH</name>
<dbReference type="Pfam" id="PF02518">
    <property type="entry name" value="HATPase_c"/>
    <property type="match status" value="1"/>
</dbReference>
<dbReference type="STRING" id="665118.SAMN02983003_3445"/>
<evidence type="ECO:0000256" key="12">
    <source>
        <dbReference type="ARBA" id="ARBA00023136"/>
    </source>
</evidence>
<dbReference type="GO" id="GO:0005524">
    <property type="term" value="F:ATP binding"/>
    <property type="evidence" value="ECO:0007669"/>
    <property type="project" value="UniProtKB-KW"/>
</dbReference>
<keyword evidence="9" id="KW-0067">ATP-binding</keyword>
<evidence type="ECO:0000256" key="6">
    <source>
        <dbReference type="ARBA" id="ARBA00022692"/>
    </source>
</evidence>
<dbReference type="InterPro" id="IPR003594">
    <property type="entry name" value="HATPase_dom"/>
</dbReference>